<dbReference type="Gene3D" id="1.10.3720.10">
    <property type="entry name" value="MetI-like"/>
    <property type="match status" value="1"/>
</dbReference>
<keyword evidence="12" id="KW-1185">Reference proteome</keyword>
<sequence length="232" mass="25548">MPTRTRQICLTMTLDIAFILGTLPAFLKAVGVTLQVGLIAIATSLLVAVVNATLLVLRTPYLWRLVKAYVELARNTPLLIQLFFVYFALPSLGLKISGFAAAIITMTFMGGAYLTEVLRAGIEAVPRAQLESGRSIGLSEGQLLRHVVLPQAGILSLPALFANFIFLLKETTVVSAVAVPEILYTTKNYIALYYKTYEMLTVLTLLCVLLFLPLSLLLRYVERRLQHGQFGV</sequence>
<keyword evidence="8 9" id="KW-0472">Membrane</keyword>
<evidence type="ECO:0000256" key="5">
    <source>
        <dbReference type="ARBA" id="ARBA00022692"/>
    </source>
</evidence>
<evidence type="ECO:0000256" key="4">
    <source>
        <dbReference type="ARBA" id="ARBA00022475"/>
    </source>
</evidence>
<dbReference type="InterPro" id="IPR000515">
    <property type="entry name" value="MetI-like"/>
</dbReference>
<evidence type="ECO:0000256" key="9">
    <source>
        <dbReference type="RuleBase" id="RU363032"/>
    </source>
</evidence>
<dbReference type="GO" id="GO:0006865">
    <property type="term" value="P:amino acid transport"/>
    <property type="evidence" value="ECO:0007669"/>
    <property type="project" value="UniProtKB-KW"/>
</dbReference>
<proteinExistence type="inferred from homology"/>
<keyword evidence="5 9" id="KW-0812">Transmembrane</keyword>
<comment type="similarity">
    <text evidence="2">Belongs to the binding-protein-dependent transport system permease family. HisMQ subfamily.</text>
</comment>
<feature type="transmembrane region" description="Helical" evidence="9">
    <location>
        <begin position="199"/>
        <end position="218"/>
    </location>
</feature>
<feature type="transmembrane region" description="Helical" evidence="9">
    <location>
        <begin position="78"/>
        <end position="94"/>
    </location>
</feature>
<dbReference type="InterPro" id="IPR035906">
    <property type="entry name" value="MetI-like_sf"/>
</dbReference>
<accession>A0AAQ1PEK0</accession>
<dbReference type="AlphaFoldDB" id="A0AAQ1PEK0"/>
<dbReference type="InterPro" id="IPR010065">
    <property type="entry name" value="AA_ABC_transptr_permease_3TM"/>
</dbReference>
<dbReference type="InterPro" id="IPR043429">
    <property type="entry name" value="ArtM/GltK/GlnP/TcyL/YhdX-like"/>
</dbReference>
<name>A0AAQ1PEK0_9PSED</name>
<keyword evidence="6" id="KW-0029">Amino-acid transport</keyword>
<protein>
    <submittedName>
        <fullName evidence="11">Polar amino acid ABC transporter, inner membrane subunit</fullName>
    </submittedName>
</protein>
<dbReference type="PANTHER" id="PTHR30614:SF37">
    <property type="entry name" value="AMINO-ACID ABC TRANSPORTER PERMEASE PROTEIN YHDX-RELATED"/>
    <property type="match status" value="1"/>
</dbReference>
<dbReference type="Proteomes" id="UP000294335">
    <property type="component" value="Unassembled WGS sequence"/>
</dbReference>
<evidence type="ECO:0000256" key="1">
    <source>
        <dbReference type="ARBA" id="ARBA00004429"/>
    </source>
</evidence>
<evidence type="ECO:0000313" key="12">
    <source>
        <dbReference type="Proteomes" id="UP000294335"/>
    </source>
</evidence>
<evidence type="ECO:0000256" key="7">
    <source>
        <dbReference type="ARBA" id="ARBA00022989"/>
    </source>
</evidence>
<keyword evidence="7 9" id="KW-1133">Transmembrane helix</keyword>
<comment type="caution">
    <text evidence="11">The sequence shown here is derived from an EMBL/GenBank/DDBJ whole genome shotgun (WGS) entry which is preliminary data.</text>
</comment>
<evidence type="ECO:0000256" key="2">
    <source>
        <dbReference type="ARBA" id="ARBA00010072"/>
    </source>
</evidence>
<dbReference type="NCBIfam" id="TIGR01726">
    <property type="entry name" value="HEQRo_perm_3TM"/>
    <property type="match status" value="1"/>
</dbReference>
<dbReference type="SUPFAM" id="SSF161098">
    <property type="entry name" value="MetI-like"/>
    <property type="match status" value="1"/>
</dbReference>
<evidence type="ECO:0000256" key="3">
    <source>
        <dbReference type="ARBA" id="ARBA00022448"/>
    </source>
</evidence>
<dbReference type="EMBL" id="OPYN01000240">
    <property type="protein sequence ID" value="SPO64214.1"/>
    <property type="molecule type" value="Genomic_DNA"/>
</dbReference>
<dbReference type="Pfam" id="PF00528">
    <property type="entry name" value="BPD_transp_1"/>
    <property type="match status" value="1"/>
</dbReference>
<dbReference type="PANTHER" id="PTHR30614">
    <property type="entry name" value="MEMBRANE COMPONENT OF AMINO ACID ABC TRANSPORTER"/>
    <property type="match status" value="1"/>
</dbReference>
<keyword evidence="4" id="KW-1003">Cell membrane</keyword>
<dbReference type="PROSITE" id="PS50928">
    <property type="entry name" value="ABC_TM1"/>
    <property type="match status" value="1"/>
</dbReference>
<dbReference type="GO" id="GO:0022857">
    <property type="term" value="F:transmembrane transporter activity"/>
    <property type="evidence" value="ECO:0007669"/>
    <property type="project" value="InterPro"/>
</dbReference>
<feature type="transmembrane region" description="Helical" evidence="9">
    <location>
        <begin position="33"/>
        <end position="57"/>
    </location>
</feature>
<reference evidence="11 12" key="1">
    <citation type="submission" date="2018-02" db="EMBL/GenBank/DDBJ databases">
        <authorList>
            <person name="Dubost A."/>
        </authorList>
    </citation>
    <scope>NUCLEOTIDE SEQUENCE [LARGE SCALE GENOMIC DNA]</scope>
    <source>
        <strain evidence="12">JV551A3</strain>
    </source>
</reference>
<feature type="domain" description="ABC transmembrane type-1" evidence="10">
    <location>
        <begin position="30"/>
        <end position="218"/>
    </location>
</feature>
<evidence type="ECO:0000256" key="8">
    <source>
        <dbReference type="ARBA" id="ARBA00023136"/>
    </source>
</evidence>
<dbReference type="GO" id="GO:0043190">
    <property type="term" value="C:ATP-binding cassette (ABC) transporter complex"/>
    <property type="evidence" value="ECO:0007669"/>
    <property type="project" value="InterPro"/>
</dbReference>
<keyword evidence="3 9" id="KW-0813">Transport</keyword>
<comment type="subcellular location">
    <subcellularLocation>
        <location evidence="1">Cell inner membrane</location>
        <topology evidence="1">Multi-pass membrane protein</topology>
    </subcellularLocation>
    <subcellularLocation>
        <location evidence="9">Cell membrane</location>
        <topology evidence="9">Multi-pass membrane protein</topology>
    </subcellularLocation>
</comment>
<evidence type="ECO:0000256" key="6">
    <source>
        <dbReference type="ARBA" id="ARBA00022970"/>
    </source>
</evidence>
<feature type="transmembrane region" description="Helical" evidence="9">
    <location>
        <begin position="7"/>
        <end position="27"/>
    </location>
</feature>
<gene>
    <name evidence="11" type="ORF">JV551A3_V1_2400041</name>
</gene>
<organism evidence="11 12">
    <name type="scientific">Pseudomonas inefficax</name>
    <dbReference type="NCBI Taxonomy" id="2078786"/>
    <lineage>
        <taxon>Bacteria</taxon>
        <taxon>Pseudomonadati</taxon>
        <taxon>Pseudomonadota</taxon>
        <taxon>Gammaproteobacteria</taxon>
        <taxon>Pseudomonadales</taxon>
        <taxon>Pseudomonadaceae</taxon>
        <taxon>Pseudomonas</taxon>
    </lineage>
</organism>
<evidence type="ECO:0000259" key="10">
    <source>
        <dbReference type="PROSITE" id="PS50928"/>
    </source>
</evidence>
<evidence type="ECO:0000313" key="11">
    <source>
        <dbReference type="EMBL" id="SPO64214.1"/>
    </source>
</evidence>
<dbReference type="CDD" id="cd06261">
    <property type="entry name" value="TM_PBP2"/>
    <property type="match status" value="1"/>
</dbReference>